<comment type="catalytic activity">
    <reaction evidence="8">
        <text>L-seryl-[protein] + UTP = O-(5'-uridylyl)-L-seryl-[protein] + diphosphate</text>
        <dbReference type="Rhea" id="RHEA:64604"/>
        <dbReference type="Rhea" id="RHEA-COMP:9863"/>
        <dbReference type="Rhea" id="RHEA-COMP:16635"/>
        <dbReference type="ChEBI" id="CHEBI:29999"/>
        <dbReference type="ChEBI" id="CHEBI:33019"/>
        <dbReference type="ChEBI" id="CHEBI:46398"/>
        <dbReference type="ChEBI" id="CHEBI:156051"/>
    </reaction>
</comment>
<dbReference type="EMBL" id="CP032096">
    <property type="protein sequence ID" value="QBZ84063.1"/>
    <property type="molecule type" value="Genomic_DNA"/>
</dbReference>
<evidence type="ECO:0000256" key="5">
    <source>
        <dbReference type="ARBA" id="ARBA00022741"/>
    </source>
</evidence>
<gene>
    <name evidence="8" type="primary">ydiU</name>
    <name evidence="8" type="synonym">selO</name>
    <name evidence="10" type="ORF">GHNINEIG_02138</name>
</gene>
<sequence length="481" mass="54405">MQQSAFLKLPKSFYELVLPEPQQNARLVAVNHSLLDELNCDLNDKQLLALASGNLTDESLINFNLIPLAQKYTGHQFGYYNPDLGDGRGLLLGQWHDKNNQAWEFHLKGAGRTPFSRRGDGRAVLRSVIREYLASEALHGLGVPTTRALAIASSQEQVQREIFEPRASLIRVTPTHIRFGHFEWAASLGKEALDALIAFVIEHYYSELADLPETEQAGALLKAVCGRTATLMAKWQAVGFNHGVMNSDNMSIIGETFDFGPYAFFDDFQIEYICNHSDVEGRYAYNQQPKIGVWNCQVLAAAFGQSVTEAEQTAALDHFVQTYNQQYVNEMNAKLGLATQQDTDKDLIGDLLVLMDKQRVDFSLFFRRLAKLGHTDENELRQLLKEPSEFDEWFERYHLRVAQEELGETERQQRILTNNPSIILRNYIAQQIIEAAEVGNFQPLNDWVKALHSPFENHPGLAEFQQSPTPEQKGLQLSCSS</sequence>
<feature type="binding site" evidence="8">
    <location>
        <position position="87"/>
    </location>
    <ligand>
        <name>ATP</name>
        <dbReference type="ChEBI" id="CHEBI:30616"/>
    </ligand>
</feature>
<dbReference type="OrthoDB" id="9776281at2"/>
<keyword evidence="3 8" id="KW-0548">Nucleotidyltransferase</keyword>
<feature type="region of interest" description="Disordered" evidence="9">
    <location>
        <begin position="459"/>
        <end position="481"/>
    </location>
</feature>
<keyword evidence="2 8" id="KW-0808">Transferase</keyword>
<feature type="binding site" evidence="8">
    <location>
        <position position="85"/>
    </location>
    <ligand>
        <name>ATP</name>
        <dbReference type="ChEBI" id="CHEBI:30616"/>
    </ligand>
</feature>
<dbReference type="NCBIfam" id="NF000658">
    <property type="entry name" value="PRK00029.1"/>
    <property type="match status" value="1"/>
</dbReference>
<comment type="similarity">
    <text evidence="1 8">Belongs to the SELO family.</text>
</comment>
<feature type="binding site" evidence="8">
    <location>
        <position position="108"/>
    </location>
    <ligand>
        <name>ATP</name>
        <dbReference type="ChEBI" id="CHEBI:30616"/>
    </ligand>
</feature>
<comment type="catalytic activity">
    <reaction evidence="8">
        <text>L-histidyl-[protein] + UTP = N(tele)-(5'-uridylyl)-L-histidyl-[protein] + diphosphate</text>
        <dbReference type="Rhea" id="RHEA:83891"/>
        <dbReference type="Rhea" id="RHEA-COMP:9745"/>
        <dbReference type="Rhea" id="RHEA-COMP:20239"/>
        <dbReference type="ChEBI" id="CHEBI:29979"/>
        <dbReference type="ChEBI" id="CHEBI:33019"/>
        <dbReference type="ChEBI" id="CHEBI:46398"/>
        <dbReference type="ChEBI" id="CHEBI:233474"/>
    </reaction>
</comment>
<evidence type="ECO:0000256" key="4">
    <source>
        <dbReference type="ARBA" id="ARBA00022723"/>
    </source>
</evidence>
<keyword evidence="7 8" id="KW-0460">Magnesium</keyword>
<dbReference type="PANTHER" id="PTHR32057">
    <property type="entry name" value="PROTEIN ADENYLYLTRANSFERASE SELO, MITOCHONDRIAL"/>
    <property type="match status" value="1"/>
</dbReference>
<evidence type="ECO:0000256" key="2">
    <source>
        <dbReference type="ARBA" id="ARBA00022679"/>
    </source>
</evidence>
<keyword evidence="11" id="KW-1185">Reference proteome</keyword>
<organism evidence="10 11">
    <name type="scientific">Hydrogenovibrio crunogenus</name>
    <dbReference type="NCBI Taxonomy" id="39765"/>
    <lineage>
        <taxon>Bacteria</taxon>
        <taxon>Pseudomonadati</taxon>
        <taxon>Pseudomonadota</taxon>
        <taxon>Gammaproteobacteria</taxon>
        <taxon>Thiotrichales</taxon>
        <taxon>Piscirickettsiaceae</taxon>
        <taxon>Hydrogenovibrio</taxon>
    </lineage>
</organism>
<comment type="catalytic activity">
    <reaction evidence="8">
        <text>L-threonyl-[protein] + ATP = 3-O-(5'-adenylyl)-L-threonyl-[protein] + diphosphate</text>
        <dbReference type="Rhea" id="RHEA:54292"/>
        <dbReference type="Rhea" id="RHEA-COMP:11060"/>
        <dbReference type="Rhea" id="RHEA-COMP:13847"/>
        <dbReference type="ChEBI" id="CHEBI:30013"/>
        <dbReference type="ChEBI" id="CHEBI:30616"/>
        <dbReference type="ChEBI" id="CHEBI:33019"/>
        <dbReference type="ChEBI" id="CHEBI:138113"/>
        <dbReference type="EC" id="2.7.7.108"/>
    </reaction>
</comment>
<feature type="binding site" evidence="8">
    <location>
        <position position="88"/>
    </location>
    <ligand>
        <name>ATP</name>
        <dbReference type="ChEBI" id="CHEBI:30616"/>
    </ligand>
</feature>
<protein>
    <recommendedName>
        <fullName evidence="8">Protein nucleotidyltransferase YdiU</fullName>
        <ecNumber evidence="8">2.7.7.-</ecNumber>
    </recommendedName>
    <alternativeName>
        <fullName evidence="8">Protein adenylyltransferase YdiU</fullName>
        <ecNumber evidence="8">2.7.7.108</ecNumber>
    </alternativeName>
    <alternativeName>
        <fullName evidence="8">Protein uridylyltransferase YdiU</fullName>
        <ecNumber evidence="8">2.7.7.-</ecNumber>
    </alternativeName>
</protein>
<evidence type="ECO:0000256" key="1">
    <source>
        <dbReference type="ARBA" id="ARBA00009747"/>
    </source>
</evidence>
<feature type="binding site" evidence="8">
    <location>
        <position position="178"/>
    </location>
    <ligand>
        <name>ATP</name>
        <dbReference type="ChEBI" id="CHEBI:30616"/>
    </ligand>
</feature>
<dbReference type="RefSeq" id="WP_135796630.1">
    <property type="nucleotide sequence ID" value="NZ_CP032096.1"/>
</dbReference>
<feature type="binding site" evidence="8">
    <location>
        <position position="120"/>
    </location>
    <ligand>
        <name>ATP</name>
        <dbReference type="ChEBI" id="CHEBI:30616"/>
    </ligand>
</feature>
<feature type="active site" description="Proton acceptor" evidence="8">
    <location>
        <position position="248"/>
    </location>
</feature>
<dbReference type="Pfam" id="PF02696">
    <property type="entry name" value="SelO"/>
    <property type="match status" value="1"/>
</dbReference>
<evidence type="ECO:0000313" key="10">
    <source>
        <dbReference type="EMBL" id="QBZ84063.1"/>
    </source>
</evidence>
<dbReference type="HAMAP" id="MF_00692">
    <property type="entry name" value="SelO"/>
    <property type="match status" value="1"/>
</dbReference>
<evidence type="ECO:0000256" key="3">
    <source>
        <dbReference type="ARBA" id="ARBA00022695"/>
    </source>
</evidence>
<dbReference type="AlphaFoldDB" id="A0A4P7P1N4"/>
<evidence type="ECO:0000256" key="8">
    <source>
        <dbReference type="HAMAP-Rule" id="MF_00692"/>
    </source>
</evidence>
<comment type="catalytic activity">
    <reaction evidence="8">
        <text>L-tyrosyl-[protein] + UTP = O-(5'-uridylyl)-L-tyrosyl-[protein] + diphosphate</text>
        <dbReference type="Rhea" id="RHEA:83887"/>
        <dbReference type="Rhea" id="RHEA-COMP:10136"/>
        <dbReference type="Rhea" id="RHEA-COMP:20238"/>
        <dbReference type="ChEBI" id="CHEBI:33019"/>
        <dbReference type="ChEBI" id="CHEBI:46398"/>
        <dbReference type="ChEBI" id="CHEBI:46858"/>
        <dbReference type="ChEBI" id="CHEBI:90602"/>
    </reaction>
</comment>
<comment type="catalytic activity">
    <reaction evidence="8">
        <text>L-tyrosyl-[protein] + ATP = O-(5'-adenylyl)-L-tyrosyl-[protein] + diphosphate</text>
        <dbReference type="Rhea" id="RHEA:54288"/>
        <dbReference type="Rhea" id="RHEA-COMP:10136"/>
        <dbReference type="Rhea" id="RHEA-COMP:13846"/>
        <dbReference type="ChEBI" id="CHEBI:30616"/>
        <dbReference type="ChEBI" id="CHEBI:33019"/>
        <dbReference type="ChEBI" id="CHEBI:46858"/>
        <dbReference type="ChEBI" id="CHEBI:83624"/>
        <dbReference type="EC" id="2.7.7.108"/>
    </reaction>
</comment>
<comment type="cofactor">
    <cofactor evidence="8">
        <name>Mg(2+)</name>
        <dbReference type="ChEBI" id="CHEBI:18420"/>
    </cofactor>
    <cofactor evidence="8">
        <name>Mn(2+)</name>
        <dbReference type="ChEBI" id="CHEBI:29035"/>
    </cofactor>
</comment>
<comment type="catalytic activity">
    <reaction evidence="8">
        <text>L-seryl-[protein] + ATP = 3-O-(5'-adenylyl)-L-seryl-[protein] + diphosphate</text>
        <dbReference type="Rhea" id="RHEA:58120"/>
        <dbReference type="Rhea" id="RHEA-COMP:9863"/>
        <dbReference type="Rhea" id="RHEA-COMP:15073"/>
        <dbReference type="ChEBI" id="CHEBI:29999"/>
        <dbReference type="ChEBI" id="CHEBI:30616"/>
        <dbReference type="ChEBI" id="CHEBI:33019"/>
        <dbReference type="ChEBI" id="CHEBI:142516"/>
        <dbReference type="EC" id="2.7.7.108"/>
    </reaction>
</comment>
<accession>A0A4P7P1N4</accession>
<evidence type="ECO:0000313" key="11">
    <source>
        <dbReference type="Proteomes" id="UP000296201"/>
    </source>
</evidence>
<dbReference type="GO" id="GO:0070733">
    <property type="term" value="F:AMPylase activity"/>
    <property type="evidence" value="ECO:0007669"/>
    <property type="project" value="UniProtKB-EC"/>
</dbReference>
<evidence type="ECO:0000256" key="9">
    <source>
        <dbReference type="SAM" id="MobiDB-lite"/>
    </source>
</evidence>
<dbReference type="GO" id="GO:0000287">
    <property type="term" value="F:magnesium ion binding"/>
    <property type="evidence" value="ECO:0007669"/>
    <property type="project" value="UniProtKB-UniRule"/>
</dbReference>
<dbReference type="EC" id="2.7.7.-" evidence="8"/>
<feature type="compositionally biased region" description="Polar residues" evidence="9">
    <location>
        <begin position="464"/>
        <end position="481"/>
    </location>
</feature>
<name>A0A4P7P1N4_9GAMM</name>
<evidence type="ECO:0000256" key="7">
    <source>
        <dbReference type="ARBA" id="ARBA00022842"/>
    </source>
</evidence>
<keyword evidence="6 8" id="KW-0067">ATP-binding</keyword>
<dbReference type="PANTHER" id="PTHR32057:SF14">
    <property type="entry name" value="PROTEIN ADENYLYLTRANSFERASE SELO, MITOCHONDRIAL"/>
    <property type="match status" value="1"/>
</dbReference>
<keyword evidence="8" id="KW-0464">Manganese</keyword>
<comment type="function">
    <text evidence="8">Nucleotidyltransferase involved in the post-translational modification of proteins. It can catalyze the addition of adenosine monophosphate (AMP) or uridine monophosphate (UMP) to a protein, resulting in modifications known as AMPylation and UMPylation.</text>
</comment>
<dbReference type="EC" id="2.7.7.108" evidence="8"/>
<feature type="binding site" evidence="8">
    <location>
        <position position="121"/>
    </location>
    <ligand>
        <name>ATP</name>
        <dbReference type="ChEBI" id="CHEBI:30616"/>
    </ligand>
</feature>
<reference evidence="10 11" key="1">
    <citation type="submission" date="2018-08" db="EMBL/GenBank/DDBJ databases">
        <title>Horizontal acquisition of hydrogen conversion ability and other habitat adaptations in Hydrogenovibrio crunogenus strains.</title>
        <authorList>
            <person name="Gonnella G."/>
            <person name="Adam N."/>
            <person name="Perner M."/>
        </authorList>
    </citation>
    <scope>NUCLEOTIDE SEQUENCE [LARGE SCALE GENOMIC DNA]</scope>
    <source>
        <strain evidence="10 11">SP-41</strain>
    </source>
</reference>
<feature type="binding site" evidence="8">
    <location>
        <position position="171"/>
    </location>
    <ligand>
        <name>ATP</name>
        <dbReference type="ChEBI" id="CHEBI:30616"/>
    </ligand>
</feature>
<dbReference type="GO" id="GO:0005524">
    <property type="term" value="F:ATP binding"/>
    <property type="evidence" value="ECO:0007669"/>
    <property type="project" value="UniProtKB-UniRule"/>
</dbReference>
<feature type="binding site" evidence="8">
    <location>
        <position position="258"/>
    </location>
    <ligand>
        <name>ATP</name>
        <dbReference type="ChEBI" id="CHEBI:30616"/>
    </ligand>
</feature>
<evidence type="ECO:0000256" key="6">
    <source>
        <dbReference type="ARBA" id="ARBA00022840"/>
    </source>
</evidence>
<keyword evidence="4 8" id="KW-0479">Metal-binding</keyword>
<feature type="binding site" evidence="8">
    <location>
        <position position="258"/>
    </location>
    <ligand>
        <name>Mg(2+)</name>
        <dbReference type="ChEBI" id="CHEBI:18420"/>
    </ligand>
</feature>
<dbReference type="Proteomes" id="UP000296201">
    <property type="component" value="Chromosome"/>
</dbReference>
<feature type="binding site" evidence="8">
    <location>
        <position position="249"/>
    </location>
    <ligand>
        <name>Mg(2+)</name>
        <dbReference type="ChEBI" id="CHEBI:18420"/>
    </ligand>
</feature>
<keyword evidence="5 8" id="KW-0547">Nucleotide-binding</keyword>
<dbReference type="GO" id="GO:0030145">
    <property type="term" value="F:manganese ion binding"/>
    <property type="evidence" value="ECO:0007669"/>
    <property type="project" value="UniProtKB-UniRule"/>
</dbReference>
<proteinExistence type="inferred from homology"/>
<dbReference type="InterPro" id="IPR003846">
    <property type="entry name" value="SelO"/>
</dbReference>